<keyword evidence="1" id="KW-1133">Transmembrane helix</keyword>
<feature type="transmembrane region" description="Helical" evidence="1">
    <location>
        <begin position="31"/>
        <end position="52"/>
    </location>
</feature>
<name>A0ABU7CD16_9TELE</name>
<evidence type="ECO:0000313" key="3">
    <source>
        <dbReference type="Proteomes" id="UP001345963"/>
    </source>
</evidence>
<evidence type="ECO:0000256" key="1">
    <source>
        <dbReference type="SAM" id="Phobius"/>
    </source>
</evidence>
<keyword evidence="1" id="KW-0472">Membrane</keyword>
<proteinExistence type="predicted"/>
<reference evidence="2 3" key="1">
    <citation type="submission" date="2021-07" db="EMBL/GenBank/DDBJ databases">
        <authorList>
            <person name="Palmer J.M."/>
        </authorList>
    </citation>
    <scope>NUCLEOTIDE SEQUENCE [LARGE SCALE GENOMIC DNA]</scope>
    <source>
        <strain evidence="2 3">AT_MEX2019</strain>
        <tissue evidence="2">Muscle</tissue>
    </source>
</reference>
<comment type="caution">
    <text evidence="2">The sequence shown here is derived from an EMBL/GenBank/DDBJ whole genome shotgun (WGS) entry which is preliminary data.</text>
</comment>
<evidence type="ECO:0000313" key="2">
    <source>
        <dbReference type="EMBL" id="MED6259479.1"/>
    </source>
</evidence>
<dbReference type="EMBL" id="JAHUTI010083945">
    <property type="protein sequence ID" value="MED6259479.1"/>
    <property type="molecule type" value="Genomic_DNA"/>
</dbReference>
<dbReference type="Proteomes" id="UP001345963">
    <property type="component" value="Unassembled WGS sequence"/>
</dbReference>
<keyword evidence="3" id="KW-1185">Reference proteome</keyword>
<gene>
    <name evidence="2" type="ORF">ATANTOWER_023621</name>
</gene>
<sequence length="132" mass="13669">MPVSGVSALRCVGGSRCPGLDARVCVGSLSVASWPGLGTLALFGLYLGWWALGSRGPCLDLLRGSRLPAGPVGSQLQLSSALLWGWGAVILAVVLPGLSDSDGHLDVCDFNLLCIRLRSCGAGLWLLTHAIE</sequence>
<organism evidence="2 3">
    <name type="scientific">Ataeniobius toweri</name>
    <dbReference type="NCBI Taxonomy" id="208326"/>
    <lineage>
        <taxon>Eukaryota</taxon>
        <taxon>Metazoa</taxon>
        <taxon>Chordata</taxon>
        <taxon>Craniata</taxon>
        <taxon>Vertebrata</taxon>
        <taxon>Euteleostomi</taxon>
        <taxon>Actinopterygii</taxon>
        <taxon>Neopterygii</taxon>
        <taxon>Teleostei</taxon>
        <taxon>Neoteleostei</taxon>
        <taxon>Acanthomorphata</taxon>
        <taxon>Ovalentaria</taxon>
        <taxon>Atherinomorphae</taxon>
        <taxon>Cyprinodontiformes</taxon>
        <taxon>Goodeidae</taxon>
        <taxon>Ataeniobius</taxon>
    </lineage>
</organism>
<protein>
    <submittedName>
        <fullName evidence="2">Uncharacterized protein</fullName>
    </submittedName>
</protein>
<accession>A0ABU7CD16</accession>
<keyword evidence="1" id="KW-0812">Transmembrane</keyword>